<proteinExistence type="predicted"/>
<protein>
    <recommendedName>
        <fullName evidence="2">FMN-binding domain-containing protein</fullName>
    </recommendedName>
</protein>
<dbReference type="Pfam" id="PF04205">
    <property type="entry name" value="FMN_bind"/>
    <property type="match status" value="1"/>
</dbReference>
<feature type="domain" description="FMN-binding" evidence="2">
    <location>
        <begin position="130"/>
        <end position="208"/>
    </location>
</feature>
<dbReference type="GO" id="GO:0016020">
    <property type="term" value="C:membrane"/>
    <property type="evidence" value="ECO:0007669"/>
    <property type="project" value="InterPro"/>
</dbReference>
<reference evidence="3 4" key="1">
    <citation type="submission" date="2016-01" db="EMBL/GenBank/DDBJ databases">
        <authorList>
            <person name="Oliw E.H."/>
        </authorList>
    </citation>
    <scope>NUCLEOTIDE SEQUENCE [LARGE SCALE GENOMIC DNA]</scope>
    <source>
        <strain evidence="3 4">PSS_7772B</strain>
    </source>
</reference>
<feature type="compositionally biased region" description="Polar residues" evidence="1">
    <location>
        <begin position="70"/>
        <end position="85"/>
    </location>
</feature>
<evidence type="ECO:0000313" key="4">
    <source>
        <dbReference type="Proteomes" id="UP000070687"/>
    </source>
</evidence>
<evidence type="ECO:0000313" key="3">
    <source>
        <dbReference type="EMBL" id="KXA20061.1"/>
    </source>
</evidence>
<dbReference type="Proteomes" id="UP000070687">
    <property type="component" value="Unassembled WGS sequence"/>
</dbReference>
<dbReference type="GO" id="GO:0010181">
    <property type="term" value="F:FMN binding"/>
    <property type="evidence" value="ECO:0007669"/>
    <property type="project" value="InterPro"/>
</dbReference>
<dbReference type="InterPro" id="IPR007329">
    <property type="entry name" value="FMN-bd"/>
</dbReference>
<dbReference type="EMBL" id="LRQB01000053">
    <property type="protein sequence ID" value="KXA20061.1"/>
    <property type="molecule type" value="Genomic_DNA"/>
</dbReference>
<dbReference type="AlphaFoldDB" id="A0A133NUV1"/>
<feature type="compositionally biased region" description="Low complexity" evidence="1">
    <location>
        <begin position="87"/>
        <end position="102"/>
    </location>
</feature>
<organism evidence="3 4">
    <name type="scientific">Gardnerella vaginalis</name>
    <dbReference type="NCBI Taxonomy" id="2702"/>
    <lineage>
        <taxon>Bacteria</taxon>
        <taxon>Bacillati</taxon>
        <taxon>Actinomycetota</taxon>
        <taxon>Actinomycetes</taxon>
        <taxon>Bifidobacteriales</taxon>
        <taxon>Bifidobacteriaceae</taxon>
        <taxon>Gardnerella</taxon>
    </lineage>
</organism>
<dbReference type="PATRIC" id="fig|2702.100.peg.881"/>
<gene>
    <name evidence="3" type="ORF">HMPREF3208_00900</name>
</gene>
<name>A0A133NUV1_GARVA</name>
<feature type="region of interest" description="Disordered" evidence="1">
    <location>
        <begin position="63"/>
        <end position="118"/>
    </location>
</feature>
<sequence>MRKILEYTRFKGDDCMISDNMFHDVSRDDLKSKKVTKTVATLAIVAASSAMLSACGEPSAVPMNDEFAGNSGQSADDSGTPSSKYDSGAQQSHASAQSEDSQNQQNQPKTDTGNYKDGEYKIKATYGPVAEDSIEVNLSVANGNVSDVQITPHPFTPISRGHMNAFSKAIPGKIVGKPLKDLHISVVAGASWTSDAFNKALDVARQEASIQSAK</sequence>
<accession>A0A133NUV1</accession>
<feature type="compositionally biased region" description="Polar residues" evidence="1">
    <location>
        <begin position="103"/>
        <end position="113"/>
    </location>
</feature>
<comment type="caution">
    <text evidence="3">The sequence shown here is derived from an EMBL/GenBank/DDBJ whole genome shotgun (WGS) entry which is preliminary data.</text>
</comment>
<evidence type="ECO:0000256" key="1">
    <source>
        <dbReference type="SAM" id="MobiDB-lite"/>
    </source>
</evidence>
<dbReference type="SMART" id="SM00900">
    <property type="entry name" value="FMN_bind"/>
    <property type="match status" value="1"/>
</dbReference>
<evidence type="ECO:0000259" key="2">
    <source>
        <dbReference type="SMART" id="SM00900"/>
    </source>
</evidence>